<evidence type="ECO:0000313" key="3">
    <source>
        <dbReference type="Proteomes" id="UP000311919"/>
    </source>
</evidence>
<dbReference type="InterPro" id="IPR038175">
    <property type="entry name" value="CBM21_dom_sf"/>
</dbReference>
<organism evidence="2 3">
    <name type="scientific">Schistosoma japonicum</name>
    <name type="common">Blood fluke</name>
    <dbReference type="NCBI Taxonomy" id="6182"/>
    <lineage>
        <taxon>Eukaryota</taxon>
        <taxon>Metazoa</taxon>
        <taxon>Spiralia</taxon>
        <taxon>Lophotrochozoa</taxon>
        <taxon>Platyhelminthes</taxon>
        <taxon>Trematoda</taxon>
        <taxon>Digenea</taxon>
        <taxon>Strigeidida</taxon>
        <taxon>Schistosomatoidea</taxon>
        <taxon>Schistosomatidae</taxon>
        <taxon>Schistosoma</taxon>
    </lineage>
</organism>
<evidence type="ECO:0008006" key="4">
    <source>
        <dbReference type="Google" id="ProtNLM"/>
    </source>
</evidence>
<sequence length="500" mass="58371">MHNPLNLCPHIHYQLQINSKSSLIINDKQNSNQMIQQLPDLKIQSTTIKHSLSTSNICCLYRLKCVPSLECITHTISSLCQQEQQQQQQQQQSFHKEYRCSSLPTTSIMMKSRNKSKLMSPYYHVSERHLGKWIQNMLKNHHMHENHSEDNDNSQDDDDDDEDDEEDDDVDDENKGSDNIETIHNTNHRHHHHNNNNQLLNITNYWNYKRLADNFKHVHFADESRYSSATTLNSLSRSSSLCSLNVTNNSSSPLTCCCSLCTCSIDANNSMNDKISGQKSISKEIQSNNIKFNEQHLLKRTSSSPKITSINNTTPLVTVNLFHNESDPPEVPENVLNRLQIEKKWQPTFINPILCTNFNQRLLEQKVCLSLFKSQNLYTFYVQVKILTNQYMNSNNLTNEVKLRYTLDQWKTFIDSSRLHRLDHLTQSTSTSSSSLLLCNHSYQWIETYELEVILCCNSFEVNYHQLEFAIVYKDYNNNYEYWDNNYTQNYICNAYSSLC</sequence>
<feature type="region of interest" description="Disordered" evidence="1">
    <location>
        <begin position="144"/>
        <end position="195"/>
    </location>
</feature>
<feature type="compositionally biased region" description="Acidic residues" evidence="1">
    <location>
        <begin position="151"/>
        <end position="172"/>
    </location>
</feature>
<name>A0A4Z2DBX9_SCHJA</name>
<keyword evidence="3" id="KW-1185">Reference proteome</keyword>
<reference evidence="2 3" key="1">
    <citation type="submission" date="2019-03" db="EMBL/GenBank/DDBJ databases">
        <title>An improved genome assembly of the fluke Schistosoma japonicum.</title>
        <authorList>
            <person name="Hu W."/>
            <person name="Luo F."/>
            <person name="Yin M."/>
            <person name="Mo X."/>
            <person name="Sun C."/>
            <person name="Wu Q."/>
            <person name="Zhu B."/>
            <person name="Xiang M."/>
            <person name="Wang J."/>
            <person name="Wang Y."/>
            <person name="Zhang T."/>
            <person name="Xu B."/>
            <person name="Zheng H."/>
            <person name="Feng Z."/>
        </authorList>
    </citation>
    <scope>NUCLEOTIDE SEQUENCE [LARGE SCALE GENOMIC DNA]</scope>
    <source>
        <strain evidence="2">HuSjv2</strain>
        <tissue evidence="2">Worms</tissue>
    </source>
</reference>
<accession>A0A4Z2DBX9</accession>
<comment type="caution">
    <text evidence="2">The sequence shown here is derived from an EMBL/GenBank/DDBJ whole genome shotgun (WGS) entry which is preliminary data.</text>
</comment>
<dbReference type="OrthoDB" id="1881at2759"/>
<evidence type="ECO:0000313" key="2">
    <source>
        <dbReference type="EMBL" id="TNN14017.1"/>
    </source>
</evidence>
<evidence type="ECO:0000256" key="1">
    <source>
        <dbReference type="SAM" id="MobiDB-lite"/>
    </source>
</evidence>
<dbReference type="Gene3D" id="2.60.40.2440">
    <property type="entry name" value="Carbohydrate binding type-21 domain"/>
    <property type="match status" value="1"/>
</dbReference>
<dbReference type="STRING" id="6182.A0A4Z2DBX9"/>
<gene>
    <name evidence="2" type="ORF">EWB00_002559</name>
</gene>
<proteinExistence type="predicted"/>
<dbReference type="Proteomes" id="UP000311919">
    <property type="component" value="Unassembled WGS sequence"/>
</dbReference>
<protein>
    <recommendedName>
        <fullName evidence="4">CBM21 domain-containing protein</fullName>
    </recommendedName>
</protein>
<dbReference type="AlphaFoldDB" id="A0A4Z2DBX9"/>
<dbReference type="EMBL" id="SKCS01000181">
    <property type="protein sequence ID" value="TNN14017.1"/>
    <property type="molecule type" value="Genomic_DNA"/>
</dbReference>